<sequence>MGSSDSDVEDFVDAVQYDNEDEVEEFEHLQHLRDVYEVENDEFEDTTETIEEIYEEEKSSWRLSSQQLTVPCEWHWEMTTEERWNALYPVLSLRGDLNACLQHVFVKRLECLKVELQHEVLRANSRVYEGKAVIIGGTITGCVSRLEAIRTTNPFAILAEEASEVMEPLLVSCFSSSTRKLEKIGDHMQLQPSVMGPNRLRASEQD</sequence>
<dbReference type="EMBL" id="CAKKTJ010000108">
    <property type="protein sequence ID" value="CAH0474446.1"/>
    <property type="molecule type" value="Genomic_DNA"/>
</dbReference>
<proteinExistence type="predicted"/>
<dbReference type="Proteomes" id="UP001160483">
    <property type="component" value="Unassembled WGS sequence"/>
</dbReference>
<comment type="caution">
    <text evidence="1">The sequence shown here is derived from an EMBL/GenBank/DDBJ whole genome shotgun (WGS) entry which is preliminary data.</text>
</comment>
<dbReference type="PANTHER" id="PTHR43392">
    <property type="entry name" value="AAA-TYPE ATPASE FAMILY PROTEIN / ANKYRIN REPEAT FAMILY PROTEIN"/>
    <property type="match status" value="1"/>
</dbReference>
<accession>A0AAU9L2V0</accession>
<dbReference type="PANTHER" id="PTHR43392:SF2">
    <property type="entry name" value="AAA-TYPE ATPASE FAMILY PROTEIN _ ANKYRIN REPEAT FAMILY PROTEIN"/>
    <property type="match status" value="1"/>
</dbReference>
<dbReference type="InterPro" id="IPR050773">
    <property type="entry name" value="CbxX/CfxQ_RuBisCO_ESX"/>
</dbReference>
<organism evidence="1 2">
    <name type="scientific">Peronospora belbahrii</name>
    <dbReference type="NCBI Taxonomy" id="622444"/>
    <lineage>
        <taxon>Eukaryota</taxon>
        <taxon>Sar</taxon>
        <taxon>Stramenopiles</taxon>
        <taxon>Oomycota</taxon>
        <taxon>Peronosporomycetes</taxon>
        <taxon>Peronosporales</taxon>
        <taxon>Peronosporaceae</taxon>
        <taxon>Peronospora</taxon>
    </lineage>
</organism>
<gene>
    <name evidence="1" type="ORF">PBS003_LOCUS1296</name>
</gene>
<evidence type="ECO:0000313" key="2">
    <source>
        <dbReference type="Proteomes" id="UP001160483"/>
    </source>
</evidence>
<evidence type="ECO:0000313" key="1">
    <source>
        <dbReference type="EMBL" id="CAH0474446.1"/>
    </source>
</evidence>
<dbReference type="Gene3D" id="3.40.50.300">
    <property type="entry name" value="P-loop containing nucleotide triphosphate hydrolases"/>
    <property type="match status" value="1"/>
</dbReference>
<protein>
    <submittedName>
        <fullName evidence="1">Uncharacterized protein</fullName>
    </submittedName>
</protein>
<reference evidence="1" key="1">
    <citation type="submission" date="2021-11" db="EMBL/GenBank/DDBJ databases">
        <authorList>
            <person name="Islam A."/>
            <person name="Islam S."/>
            <person name="Flora M.S."/>
            <person name="Rahman M."/>
            <person name="Ziaur R.M."/>
            <person name="Epstein J.H."/>
            <person name="Hassan M."/>
            <person name="Klassen M."/>
            <person name="Woodard K."/>
            <person name="Webb A."/>
            <person name="Webby R.J."/>
            <person name="El Zowalaty M.E."/>
        </authorList>
    </citation>
    <scope>NUCLEOTIDE SEQUENCE</scope>
    <source>
        <strain evidence="1">Pbs3</strain>
    </source>
</reference>
<dbReference type="InterPro" id="IPR027417">
    <property type="entry name" value="P-loop_NTPase"/>
</dbReference>
<dbReference type="AlphaFoldDB" id="A0AAU9L2V0"/>
<name>A0AAU9L2V0_9STRA</name>
<dbReference type="GO" id="GO:0016887">
    <property type="term" value="F:ATP hydrolysis activity"/>
    <property type="evidence" value="ECO:0007669"/>
    <property type="project" value="TreeGrafter"/>
</dbReference>